<evidence type="ECO:0000256" key="1">
    <source>
        <dbReference type="SAM" id="MobiDB-lite"/>
    </source>
</evidence>
<protein>
    <submittedName>
        <fullName evidence="3">Uncharacterized protein</fullName>
    </submittedName>
</protein>
<dbReference type="EnsemblMetazoa" id="G20180.8">
    <property type="protein sequence ID" value="G20180.8:cds"/>
    <property type="gene ID" value="G20180"/>
</dbReference>
<feature type="region of interest" description="Disordered" evidence="1">
    <location>
        <begin position="41"/>
        <end position="74"/>
    </location>
</feature>
<proteinExistence type="predicted"/>
<dbReference type="EnsemblMetazoa" id="G20180.7">
    <property type="protein sequence ID" value="G20180.7:cds"/>
    <property type="gene ID" value="G20180"/>
</dbReference>
<keyword evidence="4" id="KW-1185">Reference proteome</keyword>
<reference evidence="3" key="1">
    <citation type="submission" date="2022-08" db="UniProtKB">
        <authorList>
            <consortium name="EnsemblMetazoa"/>
        </authorList>
    </citation>
    <scope>IDENTIFICATION</scope>
    <source>
        <strain evidence="3">05x7-T-G4-1.051#20</strain>
    </source>
</reference>
<name>A0A8W8JSS0_MAGGI</name>
<dbReference type="AlphaFoldDB" id="A0A8W8JSS0"/>
<dbReference type="EnsemblMetazoa" id="G20180.3">
    <property type="protein sequence ID" value="G20180.3:cds"/>
    <property type="gene ID" value="G20180"/>
</dbReference>
<dbReference type="EnsemblMetazoa" id="G20180.11">
    <property type="protein sequence ID" value="G20180.11:cds"/>
    <property type="gene ID" value="G20180"/>
</dbReference>
<evidence type="ECO:0000313" key="4">
    <source>
        <dbReference type="Proteomes" id="UP000005408"/>
    </source>
</evidence>
<feature type="transmembrane region" description="Helical" evidence="2">
    <location>
        <begin position="6"/>
        <end position="25"/>
    </location>
</feature>
<evidence type="ECO:0000313" key="3">
    <source>
        <dbReference type="EnsemblMetazoa" id="G20180.8:cds"/>
    </source>
</evidence>
<accession>A0A8W8JSS0</accession>
<keyword evidence="2" id="KW-1133">Transmembrane helix</keyword>
<dbReference type="EnsemblMetazoa" id="G20180.2">
    <property type="protein sequence ID" value="G20180.2:cds"/>
    <property type="gene ID" value="G20180"/>
</dbReference>
<organism evidence="3 4">
    <name type="scientific">Magallana gigas</name>
    <name type="common">Pacific oyster</name>
    <name type="synonym">Crassostrea gigas</name>
    <dbReference type="NCBI Taxonomy" id="29159"/>
    <lineage>
        <taxon>Eukaryota</taxon>
        <taxon>Metazoa</taxon>
        <taxon>Spiralia</taxon>
        <taxon>Lophotrochozoa</taxon>
        <taxon>Mollusca</taxon>
        <taxon>Bivalvia</taxon>
        <taxon>Autobranchia</taxon>
        <taxon>Pteriomorphia</taxon>
        <taxon>Ostreida</taxon>
        <taxon>Ostreoidea</taxon>
        <taxon>Ostreidae</taxon>
        <taxon>Magallana</taxon>
    </lineage>
</organism>
<evidence type="ECO:0000256" key="2">
    <source>
        <dbReference type="SAM" id="Phobius"/>
    </source>
</evidence>
<dbReference type="EnsemblMetazoa" id="G20180.6">
    <property type="protein sequence ID" value="G20180.6:cds"/>
    <property type="gene ID" value="G20180"/>
</dbReference>
<keyword evidence="2" id="KW-0812">Transmembrane</keyword>
<dbReference type="EnsemblMetazoa" id="G20180.1">
    <property type="protein sequence ID" value="G20180.1:cds"/>
    <property type="gene ID" value="G20180"/>
</dbReference>
<sequence length="133" mass="14700">MEIELAIGGILLLLIVVIIVFIICWRRQKQIKAGQKFHLCQSPGSAATSHNEEFEKSSKPKAKPSNDGDQVSIQSDKSFVVRHYFQTMVSTDPSAMCNPPERMRRDTLRTTYSGSNTSLASSAVSIIGRETAI</sequence>
<keyword evidence="2" id="KW-0472">Membrane</keyword>
<dbReference type="EnsemblMetazoa" id="G20180.9">
    <property type="protein sequence ID" value="G20180.9:cds"/>
    <property type="gene ID" value="G20180"/>
</dbReference>
<dbReference type="Proteomes" id="UP000005408">
    <property type="component" value="Unassembled WGS sequence"/>
</dbReference>